<keyword evidence="4 7" id="KW-1133">Transmembrane helix</keyword>
<keyword evidence="9" id="KW-1185">Reference proteome</keyword>
<sequence length="74" mass="8380">MPSAIAPITNRFTRRVVRDIAASITLGTAAAYGYWNFSHLPAIREWRAYDKIVMAETKLIHDAWYAEQGKANLV</sequence>
<organism evidence="8 9">
    <name type="scientific">Physocladia obscura</name>
    <dbReference type="NCBI Taxonomy" id="109957"/>
    <lineage>
        <taxon>Eukaryota</taxon>
        <taxon>Fungi</taxon>
        <taxon>Fungi incertae sedis</taxon>
        <taxon>Chytridiomycota</taxon>
        <taxon>Chytridiomycota incertae sedis</taxon>
        <taxon>Chytridiomycetes</taxon>
        <taxon>Chytridiales</taxon>
        <taxon>Chytriomycetaceae</taxon>
        <taxon>Physocladia</taxon>
    </lineage>
</organism>
<dbReference type="GO" id="GO:0006123">
    <property type="term" value="P:mitochondrial electron transport, cytochrome c to oxygen"/>
    <property type="evidence" value="ECO:0007669"/>
    <property type="project" value="TreeGrafter"/>
</dbReference>
<dbReference type="AlphaFoldDB" id="A0AAD5SSE4"/>
<proteinExistence type="predicted"/>
<evidence type="ECO:0000313" key="9">
    <source>
        <dbReference type="Proteomes" id="UP001211907"/>
    </source>
</evidence>
<comment type="caution">
    <text evidence="8">The sequence shown here is derived from an EMBL/GenBank/DDBJ whole genome shotgun (WGS) entry which is preliminary data.</text>
</comment>
<dbReference type="EMBL" id="JADGJH010003024">
    <property type="protein sequence ID" value="KAJ3093603.1"/>
    <property type="molecule type" value="Genomic_DNA"/>
</dbReference>
<comment type="subcellular location">
    <subcellularLocation>
        <location evidence="1">Mitochondrion inner membrane</location>
    </subcellularLocation>
</comment>
<dbReference type="PANTHER" id="PTHR28264">
    <property type="entry name" value="CYTOCHROME C OXIDASE SUBUNIT 7A"/>
    <property type="match status" value="1"/>
</dbReference>
<dbReference type="GO" id="GO:0005743">
    <property type="term" value="C:mitochondrial inner membrane"/>
    <property type="evidence" value="ECO:0007669"/>
    <property type="project" value="UniProtKB-SubCell"/>
</dbReference>
<evidence type="ECO:0000256" key="4">
    <source>
        <dbReference type="ARBA" id="ARBA00022989"/>
    </source>
</evidence>
<keyword evidence="2 7" id="KW-0812">Transmembrane</keyword>
<evidence type="ECO:0000313" key="8">
    <source>
        <dbReference type="EMBL" id="KAJ3093603.1"/>
    </source>
</evidence>
<dbReference type="CDD" id="cd22888">
    <property type="entry name" value="CcO_VIIa_fungal"/>
    <property type="match status" value="1"/>
</dbReference>
<protein>
    <submittedName>
        <fullName evidence="8">Uncharacterized protein</fullName>
    </submittedName>
</protein>
<gene>
    <name evidence="8" type="ORF">HK100_006530</name>
</gene>
<reference evidence="8" key="1">
    <citation type="submission" date="2020-05" db="EMBL/GenBank/DDBJ databases">
        <title>Phylogenomic resolution of chytrid fungi.</title>
        <authorList>
            <person name="Stajich J.E."/>
            <person name="Amses K."/>
            <person name="Simmons R."/>
            <person name="Seto K."/>
            <person name="Myers J."/>
            <person name="Bonds A."/>
            <person name="Quandt C.A."/>
            <person name="Barry K."/>
            <person name="Liu P."/>
            <person name="Grigoriev I."/>
            <person name="Longcore J.E."/>
            <person name="James T.Y."/>
        </authorList>
    </citation>
    <scope>NUCLEOTIDE SEQUENCE</scope>
    <source>
        <strain evidence="8">JEL0513</strain>
    </source>
</reference>
<dbReference type="PANTHER" id="PTHR28264:SF1">
    <property type="entry name" value="CYTOCHROME C OXIDASE SUBUNIT 6C"/>
    <property type="match status" value="1"/>
</dbReference>
<keyword evidence="3" id="KW-0999">Mitochondrion inner membrane</keyword>
<keyword evidence="6 7" id="KW-0472">Membrane</keyword>
<accession>A0AAD5SSE4</accession>
<evidence type="ECO:0000256" key="7">
    <source>
        <dbReference type="SAM" id="Phobius"/>
    </source>
</evidence>
<evidence type="ECO:0000256" key="1">
    <source>
        <dbReference type="ARBA" id="ARBA00004273"/>
    </source>
</evidence>
<evidence type="ECO:0000256" key="5">
    <source>
        <dbReference type="ARBA" id="ARBA00023128"/>
    </source>
</evidence>
<dbReference type="GO" id="GO:0004129">
    <property type="term" value="F:cytochrome-c oxidase activity"/>
    <property type="evidence" value="ECO:0007669"/>
    <property type="project" value="TreeGrafter"/>
</dbReference>
<evidence type="ECO:0000256" key="6">
    <source>
        <dbReference type="ARBA" id="ARBA00023136"/>
    </source>
</evidence>
<feature type="transmembrane region" description="Helical" evidence="7">
    <location>
        <begin position="20"/>
        <end position="37"/>
    </location>
</feature>
<evidence type="ECO:0000256" key="2">
    <source>
        <dbReference type="ARBA" id="ARBA00022692"/>
    </source>
</evidence>
<evidence type="ECO:0000256" key="3">
    <source>
        <dbReference type="ARBA" id="ARBA00022792"/>
    </source>
</evidence>
<keyword evidence="5" id="KW-0496">Mitochondrion</keyword>
<dbReference type="Proteomes" id="UP001211907">
    <property type="component" value="Unassembled WGS sequence"/>
</dbReference>
<name>A0AAD5SSE4_9FUNG</name>